<dbReference type="InterPro" id="IPR011990">
    <property type="entry name" value="TPR-like_helical_dom_sf"/>
</dbReference>
<dbReference type="PANTHER" id="PTHR44140">
    <property type="entry name" value="LD25575P"/>
    <property type="match status" value="1"/>
</dbReference>
<keyword evidence="3" id="KW-0677">Repeat</keyword>
<evidence type="ECO:0000256" key="9">
    <source>
        <dbReference type="SAM" id="SignalP"/>
    </source>
</evidence>
<evidence type="ECO:0000256" key="8">
    <source>
        <dbReference type="SAM" id="MobiDB-lite"/>
    </source>
</evidence>
<dbReference type="FunFam" id="1.25.40.10:FF:000224">
    <property type="entry name" value="DnaJ and TPR domain protein"/>
    <property type="match status" value="1"/>
</dbReference>
<dbReference type="FunFam" id="1.10.287.110:FF:000083">
    <property type="entry name" value="DnaJ and TPR domain protein"/>
    <property type="match status" value="1"/>
</dbReference>
<dbReference type="SMART" id="SM00271">
    <property type="entry name" value="DnaJ"/>
    <property type="match status" value="1"/>
</dbReference>
<evidence type="ECO:0000259" key="10">
    <source>
        <dbReference type="PROSITE" id="PS50076"/>
    </source>
</evidence>
<dbReference type="InterPro" id="IPR019734">
    <property type="entry name" value="TPR_rpt"/>
</dbReference>
<keyword evidence="5" id="KW-0256">Endoplasmic reticulum</keyword>
<feature type="chain" id="PRO_5040175429" description="Tetratricopeptide repeat and J domain-containing co-chaperone DNJ1" evidence="9">
    <location>
        <begin position="19"/>
        <end position="534"/>
    </location>
</feature>
<dbReference type="PROSITE" id="PS50076">
    <property type="entry name" value="DNAJ_2"/>
    <property type="match status" value="1"/>
</dbReference>
<evidence type="ECO:0000313" key="11">
    <source>
        <dbReference type="EMBL" id="KAF4121571.1"/>
    </source>
</evidence>
<dbReference type="Pfam" id="PF00226">
    <property type="entry name" value="DnaJ"/>
    <property type="match status" value="1"/>
</dbReference>
<dbReference type="Gene3D" id="1.25.40.10">
    <property type="entry name" value="Tetratricopeptide repeat domain"/>
    <property type="match status" value="1"/>
</dbReference>
<dbReference type="RefSeq" id="XP_035320223.1">
    <property type="nucleotide sequence ID" value="XM_035463959.1"/>
</dbReference>
<sequence length="534" mass="58053">MALRLCTLAMAASLIATGATISPQEIPTDVPVSSILTTAQGHLTRGETNEALMYYDAAIARDPSNYLSLFKRGATYLSLGKTNKATADFNKVLALEPNFEGAHLQLARIKSRSADWEGARAGYLAAGKGADSIEMQELDEAKGAVDLAEAAAAAGQWEECVSHAGAAILVAGRSAPLRELRSRCRFARGEVEEGIADLQHLLSMRPGDTNPHVIISATSFYGLDALDKGVDQARKCLHSDPESKVCKKLLKQEKAIQKAYAKIITQLERGQMTTAGRALVGHGEESGLINDINDQIAALRKAGSIPESVSSRLYQHAIEMTCQAYSESNHKDATKYCTETIDLDAKSFWGLLHQGKSQLRSEDWEAAIRTLQEAAEAHPDKKEQVDRLLHKAQNGLKRSKTKDYYKVLGVSHDADERQIKSAYRKQTKQFHPDKAAKQGISKEEAEKKMASINEAYEVLSNPELKARFDNGDDPNSQEQQHRHPFQQGGSPFNFQGGHTQFKFTQGGGRKAGGQGGWPFGGGGPGGPFGAQFGF</sequence>
<evidence type="ECO:0000256" key="1">
    <source>
        <dbReference type="ARBA" id="ARBA00004319"/>
    </source>
</evidence>
<dbReference type="EMBL" id="JAANYQ010000012">
    <property type="protein sequence ID" value="KAF4121571.1"/>
    <property type="molecule type" value="Genomic_DNA"/>
</dbReference>
<dbReference type="SUPFAM" id="SSF48452">
    <property type="entry name" value="TPR-like"/>
    <property type="match status" value="1"/>
</dbReference>
<dbReference type="OrthoDB" id="1726119at2759"/>
<dbReference type="Proteomes" id="UP000749293">
    <property type="component" value="Unassembled WGS sequence"/>
</dbReference>
<dbReference type="InterPro" id="IPR051727">
    <property type="entry name" value="DnaJ_C3_Co-chaperones"/>
</dbReference>
<dbReference type="GO" id="GO:0005788">
    <property type="term" value="C:endoplasmic reticulum lumen"/>
    <property type="evidence" value="ECO:0007669"/>
    <property type="project" value="UniProtKB-SubCell"/>
</dbReference>
<proteinExistence type="predicted"/>
<dbReference type="InterPro" id="IPR036869">
    <property type="entry name" value="J_dom_sf"/>
</dbReference>
<dbReference type="GO" id="GO:0034975">
    <property type="term" value="P:protein folding in endoplasmic reticulum"/>
    <property type="evidence" value="ECO:0007669"/>
    <property type="project" value="TreeGrafter"/>
</dbReference>
<organism evidence="11 12">
    <name type="scientific">Geosmithia morbida</name>
    <dbReference type="NCBI Taxonomy" id="1094350"/>
    <lineage>
        <taxon>Eukaryota</taxon>
        <taxon>Fungi</taxon>
        <taxon>Dikarya</taxon>
        <taxon>Ascomycota</taxon>
        <taxon>Pezizomycotina</taxon>
        <taxon>Sordariomycetes</taxon>
        <taxon>Hypocreomycetidae</taxon>
        <taxon>Hypocreales</taxon>
        <taxon>Bionectriaceae</taxon>
        <taxon>Geosmithia</taxon>
    </lineage>
</organism>
<evidence type="ECO:0000256" key="5">
    <source>
        <dbReference type="ARBA" id="ARBA00022824"/>
    </source>
</evidence>
<feature type="compositionally biased region" description="Gly residues" evidence="8">
    <location>
        <begin position="505"/>
        <end position="528"/>
    </location>
</feature>
<keyword evidence="4 7" id="KW-0802">TPR repeat</keyword>
<reference evidence="11" key="1">
    <citation type="submission" date="2020-03" db="EMBL/GenBank/DDBJ databases">
        <title>Site-based positive gene gene selection in Geosmithia morbida across the United States reveals a broad range of putative effectors and factors for local host and environmental adapation.</title>
        <authorList>
            <person name="Onufrak A."/>
            <person name="Murdoch R.W."/>
            <person name="Gazis R."/>
            <person name="Huff M."/>
            <person name="Staton M."/>
            <person name="Klingeman W."/>
            <person name="Hadziabdic D."/>
        </authorList>
    </citation>
    <scope>NUCLEOTIDE SEQUENCE</scope>
    <source>
        <strain evidence="11">1262</strain>
    </source>
</reference>
<evidence type="ECO:0000313" key="12">
    <source>
        <dbReference type="Proteomes" id="UP000749293"/>
    </source>
</evidence>
<comment type="subcellular location">
    <subcellularLocation>
        <location evidence="1">Endoplasmic reticulum lumen</location>
    </subcellularLocation>
</comment>
<evidence type="ECO:0000256" key="6">
    <source>
        <dbReference type="ARBA" id="ARBA00073740"/>
    </source>
</evidence>
<evidence type="ECO:0000256" key="7">
    <source>
        <dbReference type="PROSITE-ProRule" id="PRU00339"/>
    </source>
</evidence>
<gene>
    <name evidence="11" type="ORF">GMORB2_1979</name>
</gene>
<feature type="signal peptide" evidence="9">
    <location>
        <begin position="1"/>
        <end position="18"/>
    </location>
</feature>
<keyword evidence="2 9" id="KW-0732">Signal</keyword>
<name>A0A9P4YTW2_9HYPO</name>
<dbReference type="PROSITE" id="PS50005">
    <property type="entry name" value="TPR"/>
    <property type="match status" value="2"/>
</dbReference>
<dbReference type="PANTHER" id="PTHR44140:SF2">
    <property type="entry name" value="LD25575P"/>
    <property type="match status" value="1"/>
</dbReference>
<feature type="domain" description="J" evidence="10">
    <location>
        <begin position="403"/>
        <end position="472"/>
    </location>
</feature>
<dbReference type="InterPro" id="IPR001623">
    <property type="entry name" value="DnaJ_domain"/>
</dbReference>
<feature type="compositionally biased region" description="Polar residues" evidence="8">
    <location>
        <begin position="487"/>
        <end position="503"/>
    </location>
</feature>
<dbReference type="GO" id="GO:0051087">
    <property type="term" value="F:protein-folding chaperone binding"/>
    <property type="evidence" value="ECO:0007669"/>
    <property type="project" value="TreeGrafter"/>
</dbReference>
<dbReference type="Pfam" id="PF13431">
    <property type="entry name" value="TPR_17"/>
    <property type="match status" value="1"/>
</dbReference>
<protein>
    <recommendedName>
        <fullName evidence="6">Tetratricopeptide repeat and J domain-containing co-chaperone DNJ1</fullName>
    </recommendedName>
</protein>
<dbReference type="Gene3D" id="1.10.287.110">
    <property type="entry name" value="DnaJ domain"/>
    <property type="match status" value="1"/>
</dbReference>
<evidence type="ECO:0000256" key="4">
    <source>
        <dbReference type="ARBA" id="ARBA00022803"/>
    </source>
</evidence>
<evidence type="ECO:0000256" key="2">
    <source>
        <dbReference type="ARBA" id="ARBA00022729"/>
    </source>
</evidence>
<dbReference type="AlphaFoldDB" id="A0A9P4YTW2"/>
<dbReference type="SUPFAM" id="SSF46565">
    <property type="entry name" value="Chaperone J-domain"/>
    <property type="match status" value="1"/>
</dbReference>
<dbReference type="CDD" id="cd06257">
    <property type="entry name" value="DnaJ"/>
    <property type="match status" value="1"/>
</dbReference>
<dbReference type="GeneID" id="55968209"/>
<feature type="repeat" description="TPR" evidence="7">
    <location>
        <begin position="66"/>
        <end position="99"/>
    </location>
</feature>
<feature type="repeat" description="TPR" evidence="7">
    <location>
        <begin position="32"/>
        <end position="65"/>
    </location>
</feature>
<comment type="caution">
    <text evidence="11">The sequence shown here is derived from an EMBL/GenBank/DDBJ whole genome shotgun (WGS) entry which is preliminary data.</text>
</comment>
<keyword evidence="12" id="KW-1185">Reference proteome</keyword>
<dbReference type="GO" id="GO:0051787">
    <property type="term" value="F:misfolded protein binding"/>
    <property type="evidence" value="ECO:0007669"/>
    <property type="project" value="TreeGrafter"/>
</dbReference>
<dbReference type="PRINTS" id="PR00625">
    <property type="entry name" value="JDOMAIN"/>
</dbReference>
<feature type="region of interest" description="Disordered" evidence="8">
    <location>
        <begin position="465"/>
        <end position="534"/>
    </location>
</feature>
<accession>A0A9P4YTW2</accession>
<dbReference type="SMART" id="SM00028">
    <property type="entry name" value="TPR"/>
    <property type="match status" value="5"/>
</dbReference>
<dbReference type="Pfam" id="PF13174">
    <property type="entry name" value="TPR_6"/>
    <property type="match status" value="1"/>
</dbReference>
<evidence type="ECO:0000256" key="3">
    <source>
        <dbReference type="ARBA" id="ARBA00022737"/>
    </source>
</evidence>